<dbReference type="Proteomes" id="UP000747542">
    <property type="component" value="Unassembled WGS sequence"/>
</dbReference>
<organism evidence="8 9">
    <name type="scientific">Homarus americanus</name>
    <name type="common">American lobster</name>
    <dbReference type="NCBI Taxonomy" id="6706"/>
    <lineage>
        <taxon>Eukaryota</taxon>
        <taxon>Metazoa</taxon>
        <taxon>Ecdysozoa</taxon>
        <taxon>Arthropoda</taxon>
        <taxon>Crustacea</taxon>
        <taxon>Multicrustacea</taxon>
        <taxon>Malacostraca</taxon>
        <taxon>Eumalacostraca</taxon>
        <taxon>Eucarida</taxon>
        <taxon>Decapoda</taxon>
        <taxon>Pleocyemata</taxon>
        <taxon>Astacidea</taxon>
        <taxon>Nephropoidea</taxon>
        <taxon>Nephropidae</taxon>
        <taxon>Homarus</taxon>
    </lineage>
</organism>
<accession>A0A8J5J8H4</accession>
<feature type="compositionally biased region" description="Polar residues" evidence="5">
    <location>
        <begin position="684"/>
        <end position="696"/>
    </location>
</feature>
<keyword evidence="2 6" id="KW-0812">Transmembrane</keyword>
<feature type="compositionally biased region" description="Gly residues" evidence="5">
    <location>
        <begin position="889"/>
        <end position="908"/>
    </location>
</feature>
<feature type="transmembrane region" description="Helical" evidence="6">
    <location>
        <begin position="346"/>
        <end position="369"/>
    </location>
</feature>
<reference evidence="8" key="1">
    <citation type="journal article" date="2021" name="Sci. Adv.">
        <title>The American lobster genome reveals insights on longevity, neural, and immune adaptations.</title>
        <authorList>
            <person name="Polinski J.M."/>
            <person name="Zimin A.V."/>
            <person name="Clark K.F."/>
            <person name="Kohn A.B."/>
            <person name="Sadowski N."/>
            <person name="Timp W."/>
            <person name="Ptitsyn A."/>
            <person name="Khanna P."/>
            <person name="Romanova D.Y."/>
            <person name="Williams P."/>
            <person name="Greenwood S.J."/>
            <person name="Moroz L.L."/>
            <person name="Walt D.R."/>
            <person name="Bodnar A.G."/>
        </authorList>
    </citation>
    <scope>NUCLEOTIDE SEQUENCE</scope>
    <source>
        <strain evidence="8">GMGI-L3</strain>
    </source>
</reference>
<evidence type="ECO:0000259" key="7">
    <source>
        <dbReference type="PROSITE" id="PS50850"/>
    </source>
</evidence>
<feature type="transmembrane region" description="Helical" evidence="6">
    <location>
        <begin position="221"/>
        <end position="241"/>
    </location>
</feature>
<evidence type="ECO:0000256" key="4">
    <source>
        <dbReference type="ARBA" id="ARBA00023136"/>
    </source>
</evidence>
<keyword evidence="4 6" id="KW-0472">Membrane</keyword>
<feature type="region of interest" description="Disordered" evidence="5">
    <location>
        <begin position="885"/>
        <end position="964"/>
    </location>
</feature>
<feature type="compositionally biased region" description="Basic and acidic residues" evidence="5">
    <location>
        <begin position="1040"/>
        <end position="1057"/>
    </location>
</feature>
<name>A0A8J5J8H4_HOMAM</name>
<feature type="transmembrane region" description="Helical" evidence="6">
    <location>
        <begin position="134"/>
        <end position="154"/>
    </location>
</feature>
<dbReference type="Gene3D" id="1.20.1250.20">
    <property type="entry name" value="MFS general substrate transporter like domains"/>
    <property type="match status" value="2"/>
</dbReference>
<feature type="transmembrane region" description="Helical" evidence="6">
    <location>
        <begin position="381"/>
        <end position="403"/>
    </location>
</feature>
<evidence type="ECO:0000313" key="8">
    <source>
        <dbReference type="EMBL" id="KAG7154005.1"/>
    </source>
</evidence>
<evidence type="ECO:0000256" key="6">
    <source>
        <dbReference type="SAM" id="Phobius"/>
    </source>
</evidence>
<evidence type="ECO:0000256" key="1">
    <source>
        <dbReference type="ARBA" id="ARBA00004141"/>
    </source>
</evidence>
<feature type="region of interest" description="Disordered" evidence="5">
    <location>
        <begin position="1019"/>
        <end position="1105"/>
    </location>
</feature>
<evidence type="ECO:0000256" key="3">
    <source>
        <dbReference type="ARBA" id="ARBA00022989"/>
    </source>
</evidence>
<feature type="transmembrane region" description="Helical" evidence="6">
    <location>
        <begin position="194"/>
        <end position="214"/>
    </location>
</feature>
<comment type="subcellular location">
    <subcellularLocation>
        <location evidence="1">Membrane</location>
        <topology evidence="1">Multi-pass membrane protein</topology>
    </subcellularLocation>
</comment>
<feature type="compositionally biased region" description="Basic and acidic residues" evidence="5">
    <location>
        <begin position="637"/>
        <end position="664"/>
    </location>
</feature>
<dbReference type="PROSITE" id="PS50850">
    <property type="entry name" value="MFS"/>
    <property type="match status" value="1"/>
</dbReference>
<dbReference type="GO" id="GO:0016020">
    <property type="term" value="C:membrane"/>
    <property type="evidence" value="ECO:0007669"/>
    <property type="project" value="UniProtKB-SubCell"/>
</dbReference>
<sequence>MIMSRRGGDKEDHKYPLVWYELAVPEVIKLPEGWKEEEALPAVLMAGPRQSGVLRVGYSRCRMYSDPQHHGKGTKPCVYGYVFTLDVAEWSIVAEWGLVCERVWIRHWVMTSYLIGLVIGGLIFGFLADRFGRRNLLVVSVATVGCLGLALHFVRRLIVFLSLRFIQAIFVQGVHVTSWTLAAELFPPKWRCRALVAGGMARPLGVAMGALVALMVQHWRAVQLAVSLPLLISLLYCWMIPESLRWLLTRGKTRRARQVAAQVARHNLLTLPPTAHAQMDHLAAHVYLDVPWDSGFRSELAGLDGPGQLVSLLGGPGHLGSLLGAGVEAGAVVLAAVLTSHLYRRAFLVLNLLLTAALTLAVICVLQLVKETWVNVDALTTALRFVGVLIVGGARVGVSVVSVEVVPTTARASAVGLCAAHAAVGEILTPLLAIVAELTYPSVPWLAAAAGCLVAALLALLLPETAGTTLPDVVDEAEVVGLCYRGDVLKNCDFGYGRSPYWVEVDGLIVSRSVSEVGLDDDDKFKSLDRNLDTQLAPKASEQGHKVLNKLGQGAGPSQLMVMPHVQTRRREVNTMFSQSSGSLVSSCSHCSLVSLVDVSKVNGNNSDTTDSNYSGGQDETRGLAPGCVKKTLQTKENTDNDMKKTEENRNVNDSSHHGDDSTGKTDVTPGEEKSLSDSKTSFEDNNTTLNESSSKVKALGSGPLESDMSISVCSLQFKHIRRPVSPTDRRRGSGLYYSSSSAYAAGGCRTLIQEYMSRNSFRGDVSGSRYSTLYKKGDVGEEDAANTRITTPSSVLKECIRIARNKERMNVMDQLQEEVTEGTKRCFVKPFEHDEHSLSSQTSTMSTGTIEVNDQSFIQNSSLSEAPSFTTNIFNPSSTLEYEAAGGRSAGGGGTAAGGGPERGGPAEGRLEREGAAGGRPERGGPAGGRPERGGPAGGRPAGGRPERGRPAAGGPARRGREVTTHTLRYDTLRTIYDVGVTKIAAMKFGLRPLRQVSTTGVLGAPQTRRKLTEGNLSTHENTSKVTPRHYTAGTGDKNGTDDKDMKDNINDKDNETEGAFIPDPQFTVTTEVDSETLKGGRSNTPEHRNKQDGNTDATNINKGDDTVFRKSITMTDLDETNL</sequence>
<feature type="transmembrane region" description="Helical" evidence="6">
    <location>
        <begin position="161"/>
        <end position="182"/>
    </location>
</feature>
<feature type="compositionally biased region" description="Polar residues" evidence="5">
    <location>
        <begin position="602"/>
        <end position="618"/>
    </location>
</feature>
<proteinExistence type="predicted"/>
<feature type="compositionally biased region" description="Basic and acidic residues" evidence="5">
    <location>
        <begin position="671"/>
        <end position="683"/>
    </location>
</feature>
<dbReference type="InterPro" id="IPR005828">
    <property type="entry name" value="MFS_sugar_transport-like"/>
</dbReference>
<comment type="caution">
    <text evidence="8">The sequence shown here is derived from an EMBL/GenBank/DDBJ whole genome shotgun (WGS) entry which is preliminary data.</text>
</comment>
<feature type="compositionally biased region" description="Basic and acidic residues" evidence="5">
    <location>
        <begin position="910"/>
        <end position="924"/>
    </location>
</feature>
<dbReference type="InterPro" id="IPR011701">
    <property type="entry name" value="MFS"/>
</dbReference>
<dbReference type="InterPro" id="IPR036259">
    <property type="entry name" value="MFS_trans_sf"/>
</dbReference>
<feature type="domain" description="Major facilitator superfamily (MFS) profile" evidence="7">
    <location>
        <begin position="45"/>
        <end position="467"/>
    </location>
</feature>
<feature type="compositionally biased region" description="Basic and acidic residues" evidence="5">
    <location>
        <begin position="1086"/>
        <end position="1095"/>
    </location>
</feature>
<feature type="region of interest" description="Disordered" evidence="5">
    <location>
        <begin position="601"/>
        <end position="703"/>
    </location>
</feature>
<dbReference type="InterPro" id="IPR020846">
    <property type="entry name" value="MFS_dom"/>
</dbReference>
<evidence type="ECO:0000256" key="2">
    <source>
        <dbReference type="ARBA" id="ARBA00022692"/>
    </source>
</evidence>
<dbReference type="Pfam" id="PF07690">
    <property type="entry name" value="MFS_1"/>
    <property type="match status" value="1"/>
</dbReference>
<dbReference type="GO" id="GO:0022857">
    <property type="term" value="F:transmembrane transporter activity"/>
    <property type="evidence" value="ECO:0007669"/>
    <property type="project" value="InterPro"/>
</dbReference>
<feature type="transmembrane region" description="Helical" evidence="6">
    <location>
        <begin position="108"/>
        <end position="128"/>
    </location>
</feature>
<keyword evidence="3 6" id="KW-1133">Transmembrane helix</keyword>
<dbReference type="EMBL" id="JAHLQT010045843">
    <property type="protein sequence ID" value="KAG7154005.1"/>
    <property type="molecule type" value="Genomic_DNA"/>
</dbReference>
<protein>
    <submittedName>
        <fullName evidence="8">Solute carrier family 22 member 6-A-like 4</fullName>
    </submittedName>
</protein>
<evidence type="ECO:0000313" key="9">
    <source>
        <dbReference type="Proteomes" id="UP000747542"/>
    </source>
</evidence>
<dbReference type="Pfam" id="PF00083">
    <property type="entry name" value="Sugar_tr"/>
    <property type="match status" value="1"/>
</dbReference>
<evidence type="ECO:0000256" key="5">
    <source>
        <dbReference type="SAM" id="MobiDB-lite"/>
    </source>
</evidence>
<dbReference type="SUPFAM" id="SSF103473">
    <property type="entry name" value="MFS general substrate transporter"/>
    <property type="match status" value="1"/>
</dbReference>
<gene>
    <name evidence="8" type="ORF">Hamer_G020065</name>
</gene>
<dbReference type="PANTHER" id="PTHR24064">
    <property type="entry name" value="SOLUTE CARRIER FAMILY 22 MEMBER"/>
    <property type="match status" value="1"/>
</dbReference>
<feature type="transmembrane region" description="Helical" evidence="6">
    <location>
        <begin position="415"/>
        <end position="436"/>
    </location>
</feature>
<keyword evidence="9" id="KW-1185">Reference proteome</keyword>
<dbReference type="AlphaFoldDB" id="A0A8J5J8H4"/>